<evidence type="ECO:0000313" key="10">
    <source>
        <dbReference type="Proteomes" id="UP000027138"/>
    </source>
</evidence>
<feature type="region of interest" description="Disordered" evidence="8">
    <location>
        <begin position="459"/>
        <end position="481"/>
    </location>
</feature>
<evidence type="ECO:0000256" key="8">
    <source>
        <dbReference type="SAM" id="MobiDB-lite"/>
    </source>
</evidence>
<protein>
    <recommendedName>
        <fullName evidence="7">Glycosyltransferase</fullName>
        <ecNumber evidence="7">2.4.1.-</ecNumber>
    </recommendedName>
</protein>
<dbReference type="AlphaFoldDB" id="A0A067KA07"/>
<dbReference type="PANTHER" id="PTHR48046:SF1">
    <property type="entry name" value="GLYCOSYLTRANSFERASE-RELATED"/>
    <property type="match status" value="1"/>
</dbReference>
<comment type="catalytic activity">
    <reaction evidence="5">
        <text>an anthocyanidin + UDP-alpha-D-glucose + H(+) = an anthocyanidin 3-O-beta-D-glucoside + UDP</text>
        <dbReference type="Rhea" id="RHEA:20093"/>
        <dbReference type="ChEBI" id="CHEBI:15378"/>
        <dbReference type="ChEBI" id="CHEBI:16307"/>
        <dbReference type="ChEBI" id="CHEBI:58223"/>
        <dbReference type="ChEBI" id="CHEBI:58885"/>
        <dbReference type="ChEBI" id="CHEBI:143576"/>
        <dbReference type="EC" id="2.4.1.115"/>
    </reaction>
</comment>
<keyword evidence="3 6" id="KW-0328">Glycosyltransferase</keyword>
<dbReference type="EC" id="2.4.1.-" evidence="7"/>
<organism evidence="9 10">
    <name type="scientific">Jatropha curcas</name>
    <name type="common">Barbados nut</name>
    <dbReference type="NCBI Taxonomy" id="180498"/>
    <lineage>
        <taxon>Eukaryota</taxon>
        <taxon>Viridiplantae</taxon>
        <taxon>Streptophyta</taxon>
        <taxon>Embryophyta</taxon>
        <taxon>Tracheophyta</taxon>
        <taxon>Spermatophyta</taxon>
        <taxon>Magnoliopsida</taxon>
        <taxon>eudicotyledons</taxon>
        <taxon>Gunneridae</taxon>
        <taxon>Pentapetalae</taxon>
        <taxon>rosids</taxon>
        <taxon>fabids</taxon>
        <taxon>Malpighiales</taxon>
        <taxon>Euphorbiaceae</taxon>
        <taxon>Crotonoideae</taxon>
        <taxon>Jatropheae</taxon>
        <taxon>Jatropha</taxon>
    </lineage>
</organism>
<dbReference type="Proteomes" id="UP000027138">
    <property type="component" value="Unassembled WGS sequence"/>
</dbReference>
<dbReference type="InterPro" id="IPR035595">
    <property type="entry name" value="UDP_glycos_trans_CS"/>
</dbReference>
<dbReference type="FunFam" id="3.40.50.2000:FF:000054">
    <property type="entry name" value="Glycosyltransferase"/>
    <property type="match status" value="1"/>
</dbReference>
<dbReference type="SUPFAM" id="SSF53756">
    <property type="entry name" value="UDP-Glycosyltransferase/glycogen phosphorylase"/>
    <property type="match status" value="1"/>
</dbReference>
<keyword evidence="4 6" id="KW-0808">Transferase</keyword>
<evidence type="ECO:0000313" key="9">
    <source>
        <dbReference type="EMBL" id="KDP31803.1"/>
    </source>
</evidence>
<evidence type="ECO:0000256" key="1">
    <source>
        <dbReference type="ARBA" id="ARBA00004935"/>
    </source>
</evidence>
<evidence type="ECO:0000256" key="4">
    <source>
        <dbReference type="ARBA" id="ARBA00022679"/>
    </source>
</evidence>
<dbReference type="STRING" id="180498.A0A067KA07"/>
<proteinExistence type="inferred from homology"/>
<dbReference type="Pfam" id="PF00201">
    <property type="entry name" value="UDPGT"/>
    <property type="match status" value="1"/>
</dbReference>
<evidence type="ECO:0000256" key="7">
    <source>
        <dbReference type="RuleBase" id="RU362057"/>
    </source>
</evidence>
<dbReference type="FunFam" id="3.40.50.2000:FF:000056">
    <property type="entry name" value="Glycosyltransferase"/>
    <property type="match status" value="1"/>
</dbReference>
<sequence>MEITNSKPHLVFLSSPGLGHLIPVLELGNRLVTLCNFEVTIFTVLSNTSQTETQLLQSAMTAKICEIIQPPPVDISSLIQPEAAIVTQISVMMREIRPAFRSALSALNFGPAAIIIDLSGTESLEIPKELGIPKYVYMPNNAWFLALTIYLPFLDQVVEGEFVDQKENLEIPGCRPVRPEDVVDPMLDRSNQQYFEYVRVGNEIPKADGILVNTWEALEPTTLAALRDENLLYKTIKIPVFPIGPVRRAVGKVQVGSKCELLNWLDNQPKESVVYVSFGSGGTLSFEQMQEIAYGLEMSHQRFIWVVRRPTIETGDSSFFTTGNVGDDDISRYLPDGFLTRTKNIGRVIPGWGPQVQIIGHPSTGAFFSHCGWNSILESLTNGVPIIGWPLYAEQRLNATLLAEEVGVAVKPKILPSNGVVKREEIVMMIRKIMADEEEGDKIRKRVKEVKENSERALNEGGSSCNALSSFAGECKKGWKR</sequence>
<comment type="pathway">
    <text evidence="1">Pigment biosynthesis; anthocyanin biosynthesis.</text>
</comment>
<gene>
    <name evidence="9" type="ORF">JCGZ_12264</name>
</gene>
<dbReference type="EMBL" id="KK914593">
    <property type="protein sequence ID" value="KDP31803.1"/>
    <property type="molecule type" value="Genomic_DNA"/>
</dbReference>
<dbReference type="GO" id="GO:0009718">
    <property type="term" value="P:anthocyanin-containing compound biosynthetic process"/>
    <property type="evidence" value="ECO:0007669"/>
    <property type="project" value="UniProtKB-UniPathway"/>
</dbReference>
<dbReference type="InterPro" id="IPR002213">
    <property type="entry name" value="UDP_glucos_trans"/>
</dbReference>
<dbReference type="PROSITE" id="PS00375">
    <property type="entry name" value="UDPGT"/>
    <property type="match status" value="1"/>
</dbReference>
<evidence type="ECO:0000256" key="5">
    <source>
        <dbReference type="ARBA" id="ARBA00047606"/>
    </source>
</evidence>
<dbReference type="CDD" id="cd03784">
    <property type="entry name" value="GT1_Gtf-like"/>
    <property type="match status" value="1"/>
</dbReference>
<evidence type="ECO:0000256" key="3">
    <source>
        <dbReference type="ARBA" id="ARBA00022676"/>
    </source>
</evidence>
<reference evidence="9 10" key="1">
    <citation type="journal article" date="2014" name="PLoS ONE">
        <title>Global Analysis of Gene Expression Profiles in Physic Nut (Jatropha curcas L.) Seedlings Exposed to Salt Stress.</title>
        <authorList>
            <person name="Zhang L."/>
            <person name="Zhang C."/>
            <person name="Wu P."/>
            <person name="Chen Y."/>
            <person name="Li M."/>
            <person name="Jiang H."/>
            <person name="Wu G."/>
        </authorList>
    </citation>
    <scope>NUCLEOTIDE SEQUENCE [LARGE SCALE GENOMIC DNA]</scope>
    <source>
        <strain evidence="10">cv. GZQX0401</strain>
        <tissue evidence="9">Young leaves</tissue>
    </source>
</reference>
<dbReference type="GO" id="GO:0047213">
    <property type="term" value="F:anthocyanidin 3-O-glucosyltransferase activity"/>
    <property type="evidence" value="ECO:0007669"/>
    <property type="project" value="UniProtKB-EC"/>
</dbReference>
<name>A0A067KA07_JATCU</name>
<dbReference type="OrthoDB" id="5835829at2759"/>
<evidence type="ECO:0000256" key="6">
    <source>
        <dbReference type="RuleBase" id="RU003718"/>
    </source>
</evidence>
<accession>A0A067KA07</accession>
<dbReference type="Gene3D" id="3.40.50.2000">
    <property type="entry name" value="Glycogen Phosphorylase B"/>
    <property type="match status" value="2"/>
</dbReference>
<dbReference type="UniPathway" id="UPA00009"/>
<dbReference type="PANTHER" id="PTHR48046">
    <property type="entry name" value="UDP-GLYCOSYLTRANSFERASE 72E1"/>
    <property type="match status" value="1"/>
</dbReference>
<keyword evidence="10" id="KW-1185">Reference proteome</keyword>
<evidence type="ECO:0000256" key="2">
    <source>
        <dbReference type="ARBA" id="ARBA00009995"/>
    </source>
</evidence>
<comment type="similarity">
    <text evidence="2 6">Belongs to the UDP-glycosyltransferase family.</text>
</comment>